<dbReference type="InterPro" id="IPR023398">
    <property type="entry name" value="TIF_eIF4e-like"/>
</dbReference>
<reference evidence="3" key="1">
    <citation type="journal article" date="2023" name="Commun. Biol.">
        <title>Genome analysis of Parmales, the sister group of diatoms, reveals the evolutionary specialization of diatoms from phago-mixotrophs to photoautotrophs.</title>
        <authorList>
            <person name="Ban H."/>
            <person name="Sato S."/>
            <person name="Yoshikawa S."/>
            <person name="Yamada K."/>
            <person name="Nakamura Y."/>
            <person name="Ichinomiya M."/>
            <person name="Sato N."/>
            <person name="Blanc-Mathieu R."/>
            <person name="Endo H."/>
            <person name="Kuwata A."/>
            <person name="Ogata H."/>
        </authorList>
    </citation>
    <scope>NUCLEOTIDE SEQUENCE [LARGE SCALE GENOMIC DNA]</scope>
    <source>
        <strain evidence="3">NIES 3700</strain>
    </source>
</reference>
<gene>
    <name evidence="2" type="ORF">TrLO_g14888</name>
</gene>
<accession>A0A9W7FT05</accession>
<dbReference type="Proteomes" id="UP001165122">
    <property type="component" value="Unassembled WGS sequence"/>
</dbReference>
<dbReference type="AlphaFoldDB" id="A0A9W7FT05"/>
<dbReference type="Pfam" id="PF08939">
    <property type="entry name" value="Bles03"/>
    <property type="match status" value="1"/>
</dbReference>
<feature type="region of interest" description="Disordered" evidence="1">
    <location>
        <begin position="1"/>
        <end position="27"/>
    </location>
</feature>
<dbReference type="InterPro" id="IPR015034">
    <property type="entry name" value="Bles03"/>
</dbReference>
<sequence>MNHQRKTKNQCLRPPPTAGRQGGKHAHHLDRGGWVIWPNNSNETMDIFLKDAVPLTMNRKDAPGGYISVSNPNPQARRQISPFDETACDNTLSALASSSITKECQQRIFKSVNEQNLVVGKWSSWQLHRDVDELFALVARATVEWRLGCATKLSPYLPDVHVQMGVMAGNQYKITPGIYL</sequence>
<evidence type="ECO:0000256" key="1">
    <source>
        <dbReference type="SAM" id="MobiDB-lite"/>
    </source>
</evidence>
<protein>
    <submittedName>
        <fullName evidence="2">Uncharacterized protein</fullName>
    </submittedName>
</protein>
<name>A0A9W7FT05_9STRA</name>
<dbReference type="OrthoDB" id="10067381at2759"/>
<evidence type="ECO:0000313" key="3">
    <source>
        <dbReference type="Proteomes" id="UP001165122"/>
    </source>
</evidence>
<organism evidence="2 3">
    <name type="scientific">Triparma laevis f. longispina</name>
    <dbReference type="NCBI Taxonomy" id="1714387"/>
    <lineage>
        <taxon>Eukaryota</taxon>
        <taxon>Sar</taxon>
        <taxon>Stramenopiles</taxon>
        <taxon>Ochrophyta</taxon>
        <taxon>Bolidophyceae</taxon>
        <taxon>Parmales</taxon>
        <taxon>Triparmaceae</taxon>
        <taxon>Triparma</taxon>
    </lineage>
</organism>
<dbReference type="Gene3D" id="3.30.760.10">
    <property type="entry name" value="RNA Cap, Translation Initiation Factor Eif4e"/>
    <property type="match status" value="1"/>
</dbReference>
<dbReference type="EMBL" id="BRXW01000337">
    <property type="protein sequence ID" value="GMI18534.1"/>
    <property type="molecule type" value="Genomic_DNA"/>
</dbReference>
<proteinExistence type="predicted"/>
<comment type="caution">
    <text evidence="2">The sequence shown here is derived from an EMBL/GenBank/DDBJ whole genome shotgun (WGS) entry which is preliminary data.</text>
</comment>
<evidence type="ECO:0000313" key="2">
    <source>
        <dbReference type="EMBL" id="GMI18534.1"/>
    </source>
</evidence>
<keyword evidence="3" id="KW-1185">Reference proteome</keyword>